<proteinExistence type="predicted"/>
<gene>
    <name evidence="2" type="ORF">PCOR1329_LOCUS67279</name>
</gene>
<evidence type="ECO:0000256" key="1">
    <source>
        <dbReference type="SAM" id="MobiDB-lite"/>
    </source>
</evidence>
<keyword evidence="3" id="KW-1185">Reference proteome</keyword>
<dbReference type="Pfam" id="PF11913">
    <property type="entry name" value="DUF3431"/>
    <property type="match status" value="1"/>
</dbReference>
<name>A0ABN9WKQ5_9DINO</name>
<dbReference type="EMBL" id="CAUYUJ010018715">
    <property type="protein sequence ID" value="CAK0885767.1"/>
    <property type="molecule type" value="Genomic_DNA"/>
</dbReference>
<dbReference type="InterPro" id="IPR021838">
    <property type="entry name" value="DUF3431"/>
</dbReference>
<evidence type="ECO:0000313" key="2">
    <source>
        <dbReference type="EMBL" id="CAK0885767.1"/>
    </source>
</evidence>
<evidence type="ECO:0000313" key="3">
    <source>
        <dbReference type="Proteomes" id="UP001189429"/>
    </source>
</evidence>
<feature type="region of interest" description="Disordered" evidence="1">
    <location>
        <begin position="76"/>
        <end position="108"/>
    </location>
</feature>
<comment type="caution">
    <text evidence="2">The sequence shown here is derived from an EMBL/GenBank/DDBJ whole genome shotgun (WGS) entry which is preliminary data.</text>
</comment>
<organism evidence="2 3">
    <name type="scientific">Prorocentrum cordatum</name>
    <dbReference type="NCBI Taxonomy" id="2364126"/>
    <lineage>
        <taxon>Eukaryota</taxon>
        <taxon>Sar</taxon>
        <taxon>Alveolata</taxon>
        <taxon>Dinophyceae</taxon>
        <taxon>Prorocentrales</taxon>
        <taxon>Prorocentraceae</taxon>
        <taxon>Prorocentrum</taxon>
    </lineage>
</organism>
<dbReference type="Proteomes" id="UP001189429">
    <property type="component" value="Unassembled WGS sequence"/>
</dbReference>
<protein>
    <submittedName>
        <fullName evidence="2">Uncharacterized protein</fullName>
    </submittedName>
</protein>
<accession>A0ABN9WKQ5</accession>
<reference evidence="2" key="1">
    <citation type="submission" date="2023-10" db="EMBL/GenBank/DDBJ databases">
        <authorList>
            <person name="Chen Y."/>
            <person name="Shah S."/>
            <person name="Dougan E. K."/>
            <person name="Thang M."/>
            <person name="Chan C."/>
        </authorList>
    </citation>
    <scope>NUCLEOTIDE SEQUENCE [LARGE SCALE GENOMIC DNA]</scope>
</reference>
<sequence length="281" mass="30479">MIGNAWTLHGRSPEPLMLSSGASKLRTPLALHLHGDSSGEAESQGEPFSQLRAALASLSAHGTSAADWRAALRRAANSADNGLPESEEESSPDSASSRREVQRLSSMSQEDFIRETTVMLQKEVEMLSSSQRETLRAIQNGSVGKDQVEIVLAHYNEHVGWSAMYDSLITPYCKGAPEDYPWRPRYCKELPNKGREAHTFLHHIVQNYHMLADWTVFSQAQAPTSGMAEEGFRPRAIGTATSTQGPRSTTTSWAGGRSLAMAATAVGRGLCSTDSGSRSTT</sequence>